<evidence type="ECO:0000256" key="1">
    <source>
        <dbReference type="SAM" id="MobiDB-lite"/>
    </source>
</evidence>
<feature type="region of interest" description="Disordered" evidence="1">
    <location>
        <begin position="241"/>
        <end position="278"/>
    </location>
</feature>
<proteinExistence type="predicted"/>
<protein>
    <submittedName>
        <fullName evidence="2">Uncharacterized protein</fullName>
    </submittedName>
</protein>
<dbReference type="PANTHER" id="PTHR28457">
    <property type="entry name" value="COILED-COIL DOMAIN-CONTAINING PROTEIN 189"/>
    <property type="match status" value="1"/>
</dbReference>
<dbReference type="EMBL" id="JAAPAO010000362">
    <property type="protein sequence ID" value="KAF4661917.1"/>
    <property type="molecule type" value="Genomic_DNA"/>
</dbReference>
<sequence length="332" mass="37307">MGPKPKQQPKVEPPPEEEKPEESPVEEAEPADPKSLETGHSLILVEDDIVAIWEASEATRMGLLESKMVVEASDEFRKEIEMQLYYYHGHVAQFICPASYLTLIERCSDQRSDGLCLNARQTAVAHMIVKMLLDTIRSGLGTNSSGQVVRSLDKAAVVDKFRELALLYTVEHPVFSTAEMRLLADYLDMSFFAHFNLYMYTLIWPREIERIEISLPIQEPEGPPPLDEAIEVSERAEMSLETMQRRVERSVSAAQVDDTENRPENESSSSPVDGEAEKSFRITEVQELMESGMDEATAVAVHEKLAELAAAIEAKLADREKEIEERLQAVQG</sequence>
<dbReference type="PANTHER" id="PTHR28457:SF1">
    <property type="entry name" value="CILIA- AND FLAGELLA-ASSOCIATED PROTEIN 119"/>
    <property type="match status" value="1"/>
</dbReference>
<feature type="compositionally biased region" description="Acidic residues" evidence="1">
    <location>
        <begin position="14"/>
        <end position="30"/>
    </location>
</feature>
<evidence type="ECO:0000313" key="3">
    <source>
        <dbReference type="Proteomes" id="UP000591131"/>
    </source>
</evidence>
<feature type="compositionally biased region" description="Low complexity" evidence="1">
    <location>
        <begin position="1"/>
        <end position="10"/>
    </location>
</feature>
<organism evidence="2 3">
    <name type="scientific">Perkinsus chesapeaki</name>
    <name type="common">Clam parasite</name>
    <name type="synonym">Perkinsus andrewsi</name>
    <dbReference type="NCBI Taxonomy" id="330153"/>
    <lineage>
        <taxon>Eukaryota</taxon>
        <taxon>Sar</taxon>
        <taxon>Alveolata</taxon>
        <taxon>Perkinsozoa</taxon>
        <taxon>Perkinsea</taxon>
        <taxon>Perkinsida</taxon>
        <taxon>Perkinsidae</taxon>
        <taxon>Perkinsus</taxon>
    </lineage>
</organism>
<accession>A0A7J6LRQ6</accession>
<feature type="region of interest" description="Disordered" evidence="1">
    <location>
        <begin position="1"/>
        <end position="38"/>
    </location>
</feature>
<gene>
    <name evidence="2" type="ORF">FOL47_006489</name>
</gene>
<dbReference type="InterPro" id="IPR032727">
    <property type="entry name" value="CLAMP"/>
</dbReference>
<dbReference type="Proteomes" id="UP000591131">
    <property type="component" value="Unassembled WGS sequence"/>
</dbReference>
<dbReference type="AlphaFoldDB" id="A0A7J6LRQ6"/>
<name>A0A7J6LRQ6_PERCH</name>
<dbReference type="OrthoDB" id="438844at2759"/>
<reference evidence="2 3" key="1">
    <citation type="submission" date="2020-04" db="EMBL/GenBank/DDBJ databases">
        <title>Perkinsus chesapeaki whole genome sequence.</title>
        <authorList>
            <person name="Bogema D.R."/>
        </authorList>
    </citation>
    <scope>NUCLEOTIDE SEQUENCE [LARGE SCALE GENOMIC DNA]</scope>
    <source>
        <strain evidence="2">ATCC PRA-425</strain>
    </source>
</reference>
<comment type="caution">
    <text evidence="2">The sequence shown here is derived from an EMBL/GenBank/DDBJ whole genome shotgun (WGS) entry which is preliminary data.</text>
</comment>
<dbReference type="Pfam" id="PF14769">
    <property type="entry name" value="CLAMP"/>
    <property type="match status" value="1"/>
</dbReference>
<evidence type="ECO:0000313" key="2">
    <source>
        <dbReference type="EMBL" id="KAF4661917.1"/>
    </source>
</evidence>
<keyword evidence="3" id="KW-1185">Reference proteome</keyword>